<keyword evidence="2" id="KW-1185">Reference proteome</keyword>
<reference evidence="1 2" key="3">
    <citation type="journal article" date="2013" name="Rice">
        <title>Improvement of the Oryza sativa Nipponbare reference genome using next generation sequence and optical map data.</title>
        <authorList>
            <person name="Kawahara Y."/>
            <person name="de la Bastide M."/>
            <person name="Hamilton J.P."/>
            <person name="Kanamori H."/>
            <person name="McCombie W.R."/>
            <person name="Ouyang S."/>
            <person name="Schwartz D.C."/>
            <person name="Tanaka T."/>
            <person name="Wu J."/>
            <person name="Zhou S."/>
            <person name="Childs K.L."/>
            <person name="Davidson R.M."/>
            <person name="Lin H."/>
            <person name="Quesada-Ocampo L."/>
            <person name="Vaillancourt B."/>
            <person name="Sakai H."/>
            <person name="Lee S.S."/>
            <person name="Kim J."/>
            <person name="Numa H."/>
            <person name="Itoh T."/>
            <person name="Buell C.R."/>
            <person name="Matsumoto T."/>
        </authorList>
    </citation>
    <scope>NUCLEOTIDE SEQUENCE [LARGE SCALE GENOMIC DNA]</scope>
    <source>
        <strain evidence="2">cv. Nipponbare</strain>
    </source>
</reference>
<protein>
    <submittedName>
        <fullName evidence="1">Os11g0136101 protein</fullName>
    </submittedName>
</protein>
<evidence type="ECO:0000313" key="1">
    <source>
        <dbReference type="EMBL" id="BAT12564.1"/>
    </source>
</evidence>
<reference evidence="2" key="1">
    <citation type="journal article" date="2005" name="Nature">
        <title>The map-based sequence of the rice genome.</title>
        <authorList>
            <consortium name="International rice genome sequencing project (IRGSP)"/>
            <person name="Matsumoto T."/>
            <person name="Wu J."/>
            <person name="Kanamori H."/>
            <person name="Katayose Y."/>
            <person name="Fujisawa M."/>
            <person name="Namiki N."/>
            <person name="Mizuno H."/>
            <person name="Yamamoto K."/>
            <person name="Antonio B.A."/>
            <person name="Baba T."/>
            <person name="Sakata K."/>
            <person name="Nagamura Y."/>
            <person name="Aoki H."/>
            <person name="Arikawa K."/>
            <person name="Arita K."/>
            <person name="Bito T."/>
            <person name="Chiden Y."/>
            <person name="Fujitsuka N."/>
            <person name="Fukunaka R."/>
            <person name="Hamada M."/>
            <person name="Harada C."/>
            <person name="Hayashi A."/>
            <person name="Hijishita S."/>
            <person name="Honda M."/>
            <person name="Hosokawa S."/>
            <person name="Ichikawa Y."/>
            <person name="Idonuma A."/>
            <person name="Iijima M."/>
            <person name="Ikeda M."/>
            <person name="Ikeno M."/>
            <person name="Ito K."/>
            <person name="Ito S."/>
            <person name="Ito T."/>
            <person name="Ito Y."/>
            <person name="Ito Y."/>
            <person name="Iwabuchi A."/>
            <person name="Kamiya K."/>
            <person name="Karasawa W."/>
            <person name="Kurita K."/>
            <person name="Katagiri S."/>
            <person name="Kikuta A."/>
            <person name="Kobayashi H."/>
            <person name="Kobayashi N."/>
            <person name="Machita K."/>
            <person name="Maehara T."/>
            <person name="Masukawa M."/>
            <person name="Mizubayashi T."/>
            <person name="Mukai Y."/>
            <person name="Nagasaki H."/>
            <person name="Nagata Y."/>
            <person name="Naito S."/>
            <person name="Nakashima M."/>
            <person name="Nakama Y."/>
            <person name="Nakamichi Y."/>
            <person name="Nakamura M."/>
            <person name="Meguro A."/>
            <person name="Negishi M."/>
            <person name="Ohta I."/>
            <person name="Ohta T."/>
            <person name="Okamoto M."/>
            <person name="Ono N."/>
            <person name="Saji S."/>
            <person name="Sakaguchi M."/>
            <person name="Sakai K."/>
            <person name="Shibata M."/>
            <person name="Shimokawa T."/>
            <person name="Song J."/>
            <person name="Takazaki Y."/>
            <person name="Terasawa K."/>
            <person name="Tsugane M."/>
            <person name="Tsuji K."/>
            <person name="Ueda S."/>
            <person name="Waki K."/>
            <person name="Yamagata H."/>
            <person name="Yamamoto M."/>
            <person name="Yamamoto S."/>
            <person name="Yamane H."/>
            <person name="Yoshiki S."/>
            <person name="Yoshihara R."/>
            <person name="Yukawa K."/>
            <person name="Zhong H."/>
            <person name="Yano M."/>
            <person name="Yuan Q."/>
            <person name="Ouyang S."/>
            <person name="Liu J."/>
            <person name="Jones K.M."/>
            <person name="Gansberger K."/>
            <person name="Moffat K."/>
            <person name="Hill J."/>
            <person name="Bera J."/>
            <person name="Fadrosh D."/>
            <person name="Jin S."/>
            <person name="Johri S."/>
            <person name="Kim M."/>
            <person name="Overton L."/>
            <person name="Reardon M."/>
            <person name="Tsitrin T."/>
            <person name="Vuong H."/>
            <person name="Weaver B."/>
            <person name="Ciecko A."/>
            <person name="Tallon L."/>
            <person name="Jackson J."/>
            <person name="Pai G."/>
            <person name="Aken S.V."/>
            <person name="Utterback T."/>
            <person name="Reidmuller S."/>
            <person name="Feldblyum T."/>
            <person name="Hsiao J."/>
            <person name="Zismann V."/>
            <person name="Iobst S."/>
            <person name="de Vazeille A.R."/>
            <person name="Buell C.R."/>
            <person name="Ying K."/>
            <person name="Li Y."/>
            <person name="Lu T."/>
            <person name="Huang Y."/>
            <person name="Zhao Q."/>
            <person name="Feng Q."/>
            <person name="Zhang L."/>
            <person name="Zhu J."/>
            <person name="Weng Q."/>
            <person name="Mu J."/>
            <person name="Lu Y."/>
            <person name="Fan D."/>
            <person name="Liu Y."/>
            <person name="Guan J."/>
            <person name="Zhang Y."/>
            <person name="Yu S."/>
            <person name="Liu X."/>
            <person name="Zhang Y."/>
            <person name="Hong G."/>
            <person name="Han B."/>
            <person name="Choisne N."/>
            <person name="Demange N."/>
            <person name="Orjeda G."/>
            <person name="Samain S."/>
            <person name="Cattolico L."/>
            <person name="Pelletier E."/>
            <person name="Couloux A."/>
            <person name="Segurens B."/>
            <person name="Wincker P."/>
            <person name="D'Hont A."/>
            <person name="Scarpelli C."/>
            <person name="Weissenbach J."/>
            <person name="Salanoubat M."/>
            <person name="Quetier F."/>
            <person name="Yu Y."/>
            <person name="Kim H.R."/>
            <person name="Rambo T."/>
            <person name="Currie J."/>
            <person name="Collura K."/>
            <person name="Luo M."/>
            <person name="Yang T."/>
            <person name="Ammiraju J.S.S."/>
            <person name="Engler F."/>
            <person name="Soderlund C."/>
            <person name="Wing R.A."/>
            <person name="Palmer L.E."/>
            <person name="de la Bastide M."/>
            <person name="Spiegel L."/>
            <person name="Nascimento L."/>
            <person name="Zutavern T."/>
            <person name="O'Shaughnessy A."/>
            <person name="Dike S."/>
            <person name="Dedhia N."/>
            <person name="Preston R."/>
            <person name="Balija V."/>
            <person name="McCombie W.R."/>
            <person name="Chow T."/>
            <person name="Chen H."/>
            <person name="Chung M."/>
            <person name="Chen C."/>
            <person name="Shaw J."/>
            <person name="Wu H."/>
            <person name="Hsiao K."/>
            <person name="Chao Y."/>
            <person name="Chu M."/>
            <person name="Cheng C."/>
            <person name="Hour A."/>
            <person name="Lee P."/>
            <person name="Lin S."/>
            <person name="Lin Y."/>
            <person name="Liou J."/>
            <person name="Liu S."/>
            <person name="Hsing Y."/>
            <person name="Raghuvanshi S."/>
            <person name="Mohanty A."/>
            <person name="Bharti A.K."/>
            <person name="Gaur A."/>
            <person name="Gupta V."/>
            <person name="Kumar D."/>
            <person name="Ravi V."/>
            <person name="Vij S."/>
            <person name="Kapur A."/>
            <person name="Khurana P."/>
            <person name="Khurana P."/>
            <person name="Khurana J.P."/>
            <person name="Tyagi A.K."/>
            <person name="Gaikwad K."/>
            <person name="Singh A."/>
            <person name="Dalal V."/>
            <person name="Srivastava S."/>
            <person name="Dixit A."/>
            <person name="Pal A.K."/>
            <person name="Ghazi I.A."/>
            <person name="Yadav M."/>
            <person name="Pandit A."/>
            <person name="Bhargava A."/>
            <person name="Sureshbabu K."/>
            <person name="Batra K."/>
            <person name="Sharma T.R."/>
            <person name="Mohapatra T."/>
            <person name="Singh N.K."/>
            <person name="Messing J."/>
            <person name="Nelson A.B."/>
            <person name="Fuks G."/>
            <person name="Kavchok S."/>
            <person name="Keizer G."/>
            <person name="Linton E."/>
            <person name="Llaca V."/>
            <person name="Song R."/>
            <person name="Tanyolac B."/>
            <person name="Young S."/>
            <person name="Ho-Il K."/>
            <person name="Hahn J.H."/>
            <person name="Sangsakoo G."/>
            <person name="Vanavichit A."/>
            <person name="de Mattos Luiz.A.T."/>
            <person name="Zimmer P.D."/>
            <person name="Malone G."/>
            <person name="Dellagostin O."/>
            <person name="de Oliveira A.C."/>
            <person name="Bevan M."/>
            <person name="Bancroft I."/>
            <person name="Minx P."/>
            <person name="Cordum H."/>
            <person name="Wilson R."/>
            <person name="Cheng Z."/>
            <person name="Jin W."/>
            <person name="Jiang J."/>
            <person name="Leong S.A."/>
            <person name="Iwama H."/>
            <person name="Gojobori T."/>
            <person name="Itoh T."/>
            <person name="Niimura Y."/>
            <person name="Fujii Y."/>
            <person name="Habara T."/>
            <person name="Sakai H."/>
            <person name="Sato Y."/>
            <person name="Wilson G."/>
            <person name="Kumar K."/>
            <person name="McCouch S."/>
            <person name="Juretic N."/>
            <person name="Hoen D."/>
            <person name="Wright S."/>
            <person name="Bruskiewich R."/>
            <person name="Bureau T."/>
            <person name="Miyao A."/>
            <person name="Hirochika H."/>
            <person name="Nishikawa T."/>
            <person name="Kadowaki K."/>
            <person name="Sugiura M."/>
            <person name="Burr B."/>
            <person name="Sasaki T."/>
        </authorList>
    </citation>
    <scope>NUCLEOTIDE SEQUENCE [LARGE SCALE GENOMIC DNA]</scope>
    <source>
        <strain evidence="2">cv. Nipponbare</strain>
    </source>
</reference>
<reference evidence="1 2" key="2">
    <citation type="journal article" date="2013" name="Plant Cell Physiol.">
        <title>Rice Annotation Project Database (RAP-DB): an integrative and interactive database for rice genomics.</title>
        <authorList>
            <person name="Sakai H."/>
            <person name="Lee S.S."/>
            <person name="Tanaka T."/>
            <person name="Numa H."/>
            <person name="Kim J."/>
            <person name="Kawahara Y."/>
            <person name="Wakimoto H."/>
            <person name="Yang C.C."/>
            <person name="Iwamoto M."/>
            <person name="Abe T."/>
            <person name="Yamada Y."/>
            <person name="Muto A."/>
            <person name="Inokuchi H."/>
            <person name="Ikemura T."/>
            <person name="Matsumoto T."/>
            <person name="Sasaki T."/>
            <person name="Itoh T."/>
        </authorList>
    </citation>
    <scope>NUCLEOTIDE SEQUENCE [LARGE SCALE GENOMIC DNA]</scope>
    <source>
        <strain evidence="2">cv. Nipponbare</strain>
    </source>
</reference>
<gene>
    <name evidence="1" type="ordered locus">Os11g0136101</name>
    <name evidence="1" type="ORF">OSNPB_110136101</name>
</gene>
<name>A0A0P0XYG6_ORYSJ</name>
<organism evidence="1 2">
    <name type="scientific">Oryza sativa subsp. japonica</name>
    <name type="common">Rice</name>
    <dbReference type="NCBI Taxonomy" id="39947"/>
    <lineage>
        <taxon>Eukaryota</taxon>
        <taxon>Viridiplantae</taxon>
        <taxon>Streptophyta</taxon>
        <taxon>Embryophyta</taxon>
        <taxon>Tracheophyta</taxon>
        <taxon>Spermatophyta</taxon>
        <taxon>Magnoliopsida</taxon>
        <taxon>Liliopsida</taxon>
        <taxon>Poales</taxon>
        <taxon>Poaceae</taxon>
        <taxon>BOP clade</taxon>
        <taxon>Oryzoideae</taxon>
        <taxon>Oryzeae</taxon>
        <taxon>Oryzinae</taxon>
        <taxon>Oryza</taxon>
        <taxon>Oryza sativa</taxon>
    </lineage>
</organism>
<dbReference type="AlphaFoldDB" id="A0A0P0XYG6"/>
<evidence type="ECO:0000313" key="2">
    <source>
        <dbReference type="Proteomes" id="UP000059680"/>
    </source>
</evidence>
<dbReference type="Proteomes" id="UP000059680">
    <property type="component" value="Chromosome 11"/>
</dbReference>
<dbReference type="Gramene" id="Os11t0136101-00">
    <property type="protein sequence ID" value="Os11t0136101-00"/>
    <property type="gene ID" value="Os11g0136101"/>
</dbReference>
<proteinExistence type="predicted"/>
<dbReference type="PaxDb" id="39947-A0A0P0XYG6"/>
<dbReference type="EMBL" id="AP014967">
    <property type="protein sequence ID" value="BAT12564.1"/>
    <property type="molecule type" value="Genomic_DNA"/>
</dbReference>
<accession>A0A0P0XYG6</accession>
<sequence length="116" mass="13438">MTNSAHRTSCHFLPIERISEPYHERRRHNKELWRTSRANCSISSSCSPNYHFGQPFLLDQSNGSPKLQQFEIYLHQLYACSGEKTLGNFSAGCHKRNRIKCSHIVKKKSLTLFNSL</sequence>
<dbReference type="InParanoid" id="A0A0P0XYG6"/>